<evidence type="ECO:0000256" key="1">
    <source>
        <dbReference type="PROSITE-ProRule" id="PRU00047"/>
    </source>
</evidence>
<reference evidence="4 5" key="2">
    <citation type="journal article" date="2013" name="Plant Cell Physiol.">
        <title>Rice Annotation Project Database (RAP-DB): an integrative and interactive database for rice genomics.</title>
        <authorList>
            <person name="Sakai H."/>
            <person name="Lee S.S."/>
            <person name="Tanaka T."/>
            <person name="Numa H."/>
            <person name="Kim J."/>
            <person name="Kawahara Y."/>
            <person name="Wakimoto H."/>
            <person name="Yang C.C."/>
            <person name="Iwamoto M."/>
            <person name="Abe T."/>
            <person name="Yamada Y."/>
            <person name="Muto A."/>
            <person name="Inokuchi H."/>
            <person name="Ikemura T."/>
            <person name="Matsumoto T."/>
            <person name="Sasaki T."/>
            <person name="Itoh T."/>
        </authorList>
    </citation>
    <scope>NUCLEOTIDE SEQUENCE [LARGE SCALE GENOMIC DNA]</scope>
    <source>
        <strain evidence="5">cv. Nipponbare</strain>
    </source>
</reference>
<dbReference type="STRING" id="39947.A0A0P0Y337"/>
<accession>A0A0P0Y337</accession>
<protein>
    <submittedName>
        <fullName evidence="4">Os11g0549680 protein</fullName>
    </submittedName>
</protein>
<dbReference type="InParanoid" id="A0A0P0Y337"/>
<keyword evidence="1" id="KW-0479">Metal-binding</keyword>
<dbReference type="AlphaFoldDB" id="A0A0P0Y337"/>
<feature type="signal peptide" evidence="2">
    <location>
        <begin position="1"/>
        <end position="18"/>
    </location>
</feature>
<evidence type="ECO:0000256" key="2">
    <source>
        <dbReference type="SAM" id="SignalP"/>
    </source>
</evidence>
<reference evidence="5" key="1">
    <citation type="journal article" date="2005" name="Nature">
        <title>The map-based sequence of the rice genome.</title>
        <authorList>
            <consortium name="International rice genome sequencing project (IRGSP)"/>
            <person name="Matsumoto T."/>
            <person name="Wu J."/>
            <person name="Kanamori H."/>
            <person name="Katayose Y."/>
            <person name="Fujisawa M."/>
            <person name="Namiki N."/>
            <person name="Mizuno H."/>
            <person name="Yamamoto K."/>
            <person name="Antonio B.A."/>
            <person name="Baba T."/>
            <person name="Sakata K."/>
            <person name="Nagamura Y."/>
            <person name="Aoki H."/>
            <person name="Arikawa K."/>
            <person name="Arita K."/>
            <person name="Bito T."/>
            <person name="Chiden Y."/>
            <person name="Fujitsuka N."/>
            <person name="Fukunaka R."/>
            <person name="Hamada M."/>
            <person name="Harada C."/>
            <person name="Hayashi A."/>
            <person name="Hijishita S."/>
            <person name="Honda M."/>
            <person name="Hosokawa S."/>
            <person name="Ichikawa Y."/>
            <person name="Idonuma A."/>
            <person name="Iijima M."/>
            <person name="Ikeda M."/>
            <person name="Ikeno M."/>
            <person name="Ito K."/>
            <person name="Ito S."/>
            <person name="Ito T."/>
            <person name="Ito Y."/>
            <person name="Ito Y."/>
            <person name="Iwabuchi A."/>
            <person name="Kamiya K."/>
            <person name="Karasawa W."/>
            <person name="Kurita K."/>
            <person name="Katagiri S."/>
            <person name="Kikuta A."/>
            <person name="Kobayashi H."/>
            <person name="Kobayashi N."/>
            <person name="Machita K."/>
            <person name="Maehara T."/>
            <person name="Masukawa M."/>
            <person name="Mizubayashi T."/>
            <person name="Mukai Y."/>
            <person name="Nagasaki H."/>
            <person name="Nagata Y."/>
            <person name="Naito S."/>
            <person name="Nakashima M."/>
            <person name="Nakama Y."/>
            <person name="Nakamichi Y."/>
            <person name="Nakamura M."/>
            <person name="Meguro A."/>
            <person name="Negishi M."/>
            <person name="Ohta I."/>
            <person name="Ohta T."/>
            <person name="Okamoto M."/>
            <person name="Ono N."/>
            <person name="Saji S."/>
            <person name="Sakaguchi M."/>
            <person name="Sakai K."/>
            <person name="Shibata M."/>
            <person name="Shimokawa T."/>
            <person name="Song J."/>
            <person name="Takazaki Y."/>
            <person name="Terasawa K."/>
            <person name="Tsugane M."/>
            <person name="Tsuji K."/>
            <person name="Ueda S."/>
            <person name="Waki K."/>
            <person name="Yamagata H."/>
            <person name="Yamamoto M."/>
            <person name="Yamamoto S."/>
            <person name="Yamane H."/>
            <person name="Yoshiki S."/>
            <person name="Yoshihara R."/>
            <person name="Yukawa K."/>
            <person name="Zhong H."/>
            <person name="Yano M."/>
            <person name="Yuan Q."/>
            <person name="Ouyang S."/>
            <person name="Liu J."/>
            <person name="Jones K.M."/>
            <person name="Gansberger K."/>
            <person name="Moffat K."/>
            <person name="Hill J."/>
            <person name="Bera J."/>
            <person name="Fadrosh D."/>
            <person name="Jin S."/>
            <person name="Johri S."/>
            <person name="Kim M."/>
            <person name="Overton L."/>
            <person name="Reardon M."/>
            <person name="Tsitrin T."/>
            <person name="Vuong H."/>
            <person name="Weaver B."/>
            <person name="Ciecko A."/>
            <person name="Tallon L."/>
            <person name="Jackson J."/>
            <person name="Pai G."/>
            <person name="Aken S.V."/>
            <person name="Utterback T."/>
            <person name="Reidmuller S."/>
            <person name="Feldblyum T."/>
            <person name="Hsiao J."/>
            <person name="Zismann V."/>
            <person name="Iobst S."/>
            <person name="de Vazeille A.R."/>
            <person name="Buell C.R."/>
            <person name="Ying K."/>
            <person name="Li Y."/>
            <person name="Lu T."/>
            <person name="Huang Y."/>
            <person name="Zhao Q."/>
            <person name="Feng Q."/>
            <person name="Zhang L."/>
            <person name="Zhu J."/>
            <person name="Weng Q."/>
            <person name="Mu J."/>
            <person name="Lu Y."/>
            <person name="Fan D."/>
            <person name="Liu Y."/>
            <person name="Guan J."/>
            <person name="Zhang Y."/>
            <person name="Yu S."/>
            <person name="Liu X."/>
            <person name="Zhang Y."/>
            <person name="Hong G."/>
            <person name="Han B."/>
            <person name="Choisne N."/>
            <person name="Demange N."/>
            <person name="Orjeda G."/>
            <person name="Samain S."/>
            <person name="Cattolico L."/>
            <person name="Pelletier E."/>
            <person name="Couloux A."/>
            <person name="Segurens B."/>
            <person name="Wincker P."/>
            <person name="D'Hont A."/>
            <person name="Scarpelli C."/>
            <person name="Weissenbach J."/>
            <person name="Salanoubat M."/>
            <person name="Quetier F."/>
            <person name="Yu Y."/>
            <person name="Kim H.R."/>
            <person name="Rambo T."/>
            <person name="Currie J."/>
            <person name="Collura K."/>
            <person name="Luo M."/>
            <person name="Yang T."/>
            <person name="Ammiraju J.S.S."/>
            <person name="Engler F."/>
            <person name="Soderlund C."/>
            <person name="Wing R.A."/>
            <person name="Palmer L.E."/>
            <person name="de la Bastide M."/>
            <person name="Spiegel L."/>
            <person name="Nascimento L."/>
            <person name="Zutavern T."/>
            <person name="O'Shaughnessy A."/>
            <person name="Dike S."/>
            <person name="Dedhia N."/>
            <person name="Preston R."/>
            <person name="Balija V."/>
            <person name="McCombie W.R."/>
            <person name="Chow T."/>
            <person name="Chen H."/>
            <person name="Chung M."/>
            <person name="Chen C."/>
            <person name="Shaw J."/>
            <person name="Wu H."/>
            <person name="Hsiao K."/>
            <person name="Chao Y."/>
            <person name="Chu M."/>
            <person name="Cheng C."/>
            <person name="Hour A."/>
            <person name="Lee P."/>
            <person name="Lin S."/>
            <person name="Lin Y."/>
            <person name="Liou J."/>
            <person name="Liu S."/>
            <person name="Hsing Y."/>
            <person name="Raghuvanshi S."/>
            <person name="Mohanty A."/>
            <person name="Bharti A.K."/>
            <person name="Gaur A."/>
            <person name="Gupta V."/>
            <person name="Kumar D."/>
            <person name="Ravi V."/>
            <person name="Vij S."/>
            <person name="Kapur A."/>
            <person name="Khurana P."/>
            <person name="Khurana P."/>
            <person name="Khurana J.P."/>
            <person name="Tyagi A.K."/>
            <person name="Gaikwad K."/>
            <person name="Singh A."/>
            <person name="Dalal V."/>
            <person name="Srivastava S."/>
            <person name="Dixit A."/>
            <person name="Pal A.K."/>
            <person name="Ghazi I.A."/>
            <person name="Yadav M."/>
            <person name="Pandit A."/>
            <person name="Bhargava A."/>
            <person name="Sureshbabu K."/>
            <person name="Batra K."/>
            <person name="Sharma T.R."/>
            <person name="Mohapatra T."/>
            <person name="Singh N.K."/>
            <person name="Messing J."/>
            <person name="Nelson A.B."/>
            <person name="Fuks G."/>
            <person name="Kavchok S."/>
            <person name="Keizer G."/>
            <person name="Linton E."/>
            <person name="Llaca V."/>
            <person name="Song R."/>
            <person name="Tanyolac B."/>
            <person name="Young S."/>
            <person name="Ho-Il K."/>
            <person name="Hahn J.H."/>
            <person name="Sangsakoo G."/>
            <person name="Vanavichit A."/>
            <person name="de Mattos Luiz.A.T."/>
            <person name="Zimmer P.D."/>
            <person name="Malone G."/>
            <person name="Dellagostin O."/>
            <person name="de Oliveira A.C."/>
            <person name="Bevan M."/>
            <person name="Bancroft I."/>
            <person name="Minx P."/>
            <person name="Cordum H."/>
            <person name="Wilson R."/>
            <person name="Cheng Z."/>
            <person name="Jin W."/>
            <person name="Jiang J."/>
            <person name="Leong S.A."/>
            <person name="Iwama H."/>
            <person name="Gojobori T."/>
            <person name="Itoh T."/>
            <person name="Niimura Y."/>
            <person name="Fujii Y."/>
            <person name="Habara T."/>
            <person name="Sakai H."/>
            <person name="Sato Y."/>
            <person name="Wilson G."/>
            <person name="Kumar K."/>
            <person name="McCouch S."/>
            <person name="Juretic N."/>
            <person name="Hoen D."/>
            <person name="Wright S."/>
            <person name="Bruskiewich R."/>
            <person name="Bureau T."/>
            <person name="Miyao A."/>
            <person name="Hirochika H."/>
            <person name="Nishikawa T."/>
            <person name="Kadowaki K."/>
            <person name="Sugiura M."/>
            <person name="Burr B."/>
            <person name="Sasaki T."/>
        </authorList>
    </citation>
    <scope>NUCLEOTIDE SEQUENCE [LARGE SCALE GENOMIC DNA]</scope>
    <source>
        <strain evidence="5">cv. Nipponbare</strain>
    </source>
</reference>
<keyword evidence="1" id="KW-0862">Zinc</keyword>
<name>A0A0P0Y337_ORYSJ</name>
<dbReference type="PaxDb" id="39947-A0A0P0Y337"/>
<reference evidence="4 5" key="3">
    <citation type="journal article" date="2013" name="Rice">
        <title>Improvement of the Oryza sativa Nipponbare reference genome using next generation sequence and optical map data.</title>
        <authorList>
            <person name="Kawahara Y."/>
            <person name="de la Bastide M."/>
            <person name="Hamilton J.P."/>
            <person name="Kanamori H."/>
            <person name="McCombie W.R."/>
            <person name="Ouyang S."/>
            <person name="Schwartz D.C."/>
            <person name="Tanaka T."/>
            <person name="Wu J."/>
            <person name="Zhou S."/>
            <person name="Childs K.L."/>
            <person name="Davidson R.M."/>
            <person name="Lin H."/>
            <person name="Quesada-Ocampo L."/>
            <person name="Vaillancourt B."/>
            <person name="Sakai H."/>
            <person name="Lee S.S."/>
            <person name="Kim J."/>
            <person name="Numa H."/>
            <person name="Itoh T."/>
            <person name="Buell C.R."/>
            <person name="Matsumoto T."/>
        </authorList>
    </citation>
    <scope>NUCLEOTIDE SEQUENCE [LARGE SCALE GENOMIC DNA]</scope>
    <source>
        <strain evidence="5">cv. Nipponbare</strain>
    </source>
</reference>
<feature type="chain" id="PRO_5006057378" evidence="2">
    <location>
        <begin position="19"/>
        <end position="77"/>
    </location>
</feature>
<dbReference type="SUPFAM" id="SSF57756">
    <property type="entry name" value="Retrovirus zinc finger-like domains"/>
    <property type="match status" value="1"/>
</dbReference>
<dbReference type="InterPro" id="IPR001878">
    <property type="entry name" value="Znf_CCHC"/>
</dbReference>
<dbReference type="EMBL" id="AP014967">
    <property type="protein sequence ID" value="BAT14413.1"/>
    <property type="molecule type" value="Genomic_DNA"/>
</dbReference>
<dbReference type="GO" id="GO:0003676">
    <property type="term" value="F:nucleic acid binding"/>
    <property type="evidence" value="ECO:0007669"/>
    <property type="project" value="InterPro"/>
</dbReference>
<dbReference type="Gramene" id="Os11t0549680-01">
    <property type="protein sequence ID" value="Os11t0549680-01"/>
    <property type="gene ID" value="Os11g0549680"/>
</dbReference>
<dbReference type="PROSITE" id="PS50158">
    <property type="entry name" value="ZF_CCHC"/>
    <property type="match status" value="1"/>
</dbReference>
<dbReference type="InterPro" id="IPR036875">
    <property type="entry name" value="Znf_CCHC_sf"/>
</dbReference>
<evidence type="ECO:0000313" key="4">
    <source>
        <dbReference type="EMBL" id="BAT14413.1"/>
    </source>
</evidence>
<keyword evidence="5" id="KW-1185">Reference proteome</keyword>
<feature type="domain" description="CCHC-type" evidence="3">
    <location>
        <begin position="49"/>
        <end position="62"/>
    </location>
</feature>
<dbReference type="Proteomes" id="UP000059680">
    <property type="component" value="Chromosome 11"/>
</dbReference>
<keyword evidence="1" id="KW-0863">Zinc-finger</keyword>
<evidence type="ECO:0000313" key="5">
    <source>
        <dbReference type="Proteomes" id="UP000059680"/>
    </source>
</evidence>
<organism evidence="4 5">
    <name type="scientific">Oryza sativa subsp. japonica</name>
    <name type="common">Rice</name>
    <dbReference type="NCBI Taxonomy" id="39947"/>
    <lineage>
        <taxon>Eukaryota</taxon>
        <taxon>Viridiplantae</taxon>
        <taxon>Streptophyta</taxon>
        <taxon>Embryophyta</taxon>
        <taxon>Tracheophyta</taxon>
        <taxon>Spermatophyta</taxon>
        <taxon>Magnoliopsida</taxon>
        <taxon>Liliopsida</taxon>
        <taxon>Poales</taxon>
        <taxon>Poaceae</taxon>
        <taxon>BOP clade</taxon>
        <taxon>Oryzoideae</taxon>
        <taxon>Oryzeae</taxon>
        <taxon>Oryzinae</taxon>
        <taxon>Oryza</taxon>
        <taxon>Oryza sativa</taxon>
    </lineage>
</organism>
<sequence>SQCSLKMGLMPLYLTVLAYQDILILGDTLLRREDHVVVSYPMKRRKKPCFVCGLFGHNSKQCMQNLLCFGLHWCQGF</sequence>
<proteinExistence type="predicted"/>
<dbReference type="GO" id="GO:0008270">
    <property type="term" value="F:zinc ion binding"/>
    <property type="evidence" value="ECO:0007669"/>
    <property type="project" value="UniProtKB-KW"/>
</dbReference>
<gene>
    <name evidence="4" type="ordered locus">Os11g0549680</name>
    <name evidence="4" type="ORF">OSNPB_110549680</name>
</gene>
<evidence type="ECO:0000259" key="3">
    <source>
        <dbReference type="PROSITE" id="PS50158"/>
    </source>
</evidence>
<keyword evidence="2" id="KW-0732">Signal</keyword>
<feature type="non-terminal residue" evidence="4">
    <location>
        <position position="1"/>
    </location>
</feature>